<dbReference type="Proteomes" id="UP000001876">
    <property type="component" value="Unassembled WGS sequence"/>
</dbReference>
<proteinExistence type="predicted"/>
<feature type="signal peptide" evidence="1">
    <location>
        <begin position="1"/>
        <end position="21"/>
    </location>
</feature>
<organism evidence="3">
    <name type="scientific">Micromonas pusilla (strain CCMP1545)</name>
    <name type="common">Picoplanktonic green alga</name>
    <dbReference type="NCBI Taxonomy" id="564608"/>
    <lineage>
        <taxon>Eukaryota</taxon>
        <taxon>Viridiplantae</taxon>
        <taxon>Chlorophyta</taxon>
        <taxon>Mamiellophyceae</taxon>
        <taxon>Mamiellales</taxon>
        <taxon>Mamiellaceae</taxon>
        <taxon>Micromonas</taxon>
    </lineage>
</organism>
<dbReference type="GeneID" id="9687849"/>
<feature type="chain" id="PRO_5002910611" evidence="1">
    <location>
        <begin position="22"/>
        <end position="145"/>
    </location>
</feature>
<sequence>MRSRRAYLALLGASLALVALRQLVVSPPSPRLPVPSRRRALTQIARESETQSDFDFLPGTSGPGPTYWMLRDYAREVPAAEAERAILTRSNAMDAAWRSNAKRVTPGQVILLPSTLNRLAAAPWEWAAATVGLEPLGQALAWFGR</sequence>
<gene>
    <name evidence="2" type="ORF">MICPUCDRAFT_52248</name>
</gene>
<name>C1N3P2_MICPC</name>
<accession>C1N3P2</accession>
<keyword evidence="1" id="KW-0732">Signal</keyword>
<dbReference type="KEGG" id="mpp:MICPUCDRAFT_52248"/>
<dbReference type="RefSeq" id="XP_003062649.1">
    <property type="nucleotide sequence ID" value="XM_003062603.1"/>
</dbReference>
<evidence type="ECO:0000313" key="3">
    <source>
        <dbReference type="Proteomes" id="UP000001876"/>
    </source>
</evidence>
<evidence type="ECO:0000256" key="1">
    <source>
        <dbReference type="SAM" id="SignalP"/>
    </source>
</evidence>
<keyword evidence="3" id="KW-1185">Reference proteome</keyword>
<reference evidence="2 3" key="1">
    <citation type="journal article" date="2009" name="Science">
        <title>Green evolution and dynamic adaptations revealed by genomes of the marine picoeukaryotes Micromonas.</title>
        <authorList>
            <person name="Worden A.Z."/>
            <person name="Lee J.H."/>
            <person name="Mock T."/>
            <person name="Rouze P."/>
            <person name="Simmons M.P."/>
            <person name="Aerts A.L."/>
            <person name="Allen A.E."/>
            <person name="Cuvelier M.L."/>
            <person name="Derelle E."/>
            <person name="Everett M.V."/>
            <person name="Foulon E."/>
            <person name="Grimwood J."/>
            <person name="Gundlach H."/>
            <person name="Henrissat B."/>
            <person name="Napoli C."/>
            <person name="McDonald S.M."/>
            <person name="Parker M.S."/>
            <person name="Rombauts S."/>
            <person name="Salamov A."/>
            <person name="Von Dassow P."/>
            <person name="Badger J.H."/>
            <person name="Coutinho P.M."/>
            <person name="Demir E."/>
            <person name="Dubchak I."/>
            <person name="Gentemann C."/>
            <person name="Eikrem W."/>
            <person name="Gready J.E."/>
            <person name="John U."/>
            <person name="Lanier W."/>
            <person name="Lindquist E.A."/>
            <person name="Lucas S."/>
            <person name="Mayer K.F."/>
            <person name="Moreau H."/>
            <person name="Not F."/>
            <person name="Otillar R."/>
            <person name="Panaud O."/>
            <person name="Pangilinan J."/>
            <person name="Paulsen I."/>
            <person name="Piegu B."/>
            <person name="Poliakov A."/>
            <person name="Robbens S."/>
            <person name="Schmutz J."/>
            <person name="Toulza E."/>
            <person name="Wyss T."/>
            <person name="Zelensky A."/>
            <person name="Zhou K."/>
            <person name="Armbrust E.V."/>
            <person name="Bhattacharya D."/>
            <person name="Goodenough U.W."/>
            <person name="Van de Peer Y."/>
            <person name="Grigoriev I.V."/>
        </authorList>
    </citation>
    <scope>NUCLEOTIDE SEQUENCE [LARGE SCALE GENOMIC DNA]</scope>
    <source>
        <strain evidence="2 3">CCMP1545</strain>
    </source>
</reference>
<dbReference type="EMBL" id="GG663746">
    <property type="protein sequence ID" value="EEH53468.1"/>
    <property type="molecule type" value="Genomic_DNA"/>
</dbReference>
<protein>
    <submittedName>
        <fullName evidence="2">Predicted protein</fullName>
    </submittedName>
</protein>
<dbReference type="AlphaFoldDB" id="C1N3P2"/>
<evidence type="ECO:0000313" key="2">
    <source>
        <dbReference type="EMBL" id="EEH53468.1"/>
    </source>
</evidence>